<evidence type="ECO:0000313" key="2">
    <source>
        <dbReference type="EMBL" id="NYZ19863.1"/>
    </source>
</evidence>
<dbReference type="SUPFAM" id="SSF46785">
    <property type="entry name" value="Winged helix' DNA-binding domain"/>
    <property type="match status" value="1"/>
</dbReference>
<dbReference type="PROSITE" id="PS50995">
    <property type="entry name" value="HTH_MARR_2"/>
    <property type="match status" value="1"/>
</dbReference>
<dbReference type="InterPro" id="IPR000835">
    <property type="entry name" value="HTH_MarR-typ"/>
</dbReference>
<feature type="domain" description="HTH marR-type" evidence="1">
    <location>
        <begin position="27"/>
        <end position="158"/>
    </location>
</feature>
<evidence type="ECO:0000313" key="3">
    <source>
        <dbReference type="Proteomes" id="UP000584642"/>
    </source>
</evidence>
<name>A0ABX2T9P2_9PROT</name>
<protein>
    <submittedName>
        <fullName evidence="2">MarR family transcriptional regulator</fullName>
    </submittedName>
</protein>
<proteinExistence type="predicted"/>
<dbReference type="PANTHER" id="PTHR33164:SF95">
    <property type="entry name" value="TRANSCRIPTIONAL REGULATOR"/>
    <property type="match status" value="1"/>
</dbReference>
<dbReference type="Proteomes" id="UP000584642">
    <property type="component" value="Unassembled WGS sequence"/>
</dbReference>
<evidence type="ECO:0000259" key="1">
    <source>
        <dbReference type="PROSITE" id="PS50995"/>
    </source>
</evidence>
<dbReference type="RefSeq" id="WP_180281622.1">
    <property type="nucleotide sequence ID" value="NZ_JABFDB010000004.1"/>
</dbReference>
<dbReference type="SMART" id="SM00347">
    <property type="entry name" value="HTH_MARR"/>
    <property type="match status" value="1"/>
</dbReference>
<dbReference type="Gene3D" id="1.10.10.10">
    <property type="entry name" value="Winged helix-like DNA-binding domain superfamily/Winged helix DNA-binding domain"/>
    <property type="match status" value="1"/>
</dbReference>
<gene>
    <name evidence="2" type="ORF">HND93_09070</name>
</gene>
<reference evidence="2 3" key="1">
    <citation type="submission" date="2020-05" db="EMBL/GenBank/DDBJ databases">
        <title>Azospirillum oleiclasticum sp. nov, a nitrogen-fixing and heavy crude oil-emulsifying bacterium isolated from the crude oil of Yumen Oilfield.</title>
        <authorList>
            <person name="Wu D."/>
            <person name="Cai M."/>
            <person name="Zhang X."/>
        </authorList>
    </citation>
    <scope>NUCLEOTIDE SEQUENCE [LARGE SCALE GENOMIC DNA]</scope>
    <source>
        <strain evidence="2 3">ROY-1-1-2</strain>
    </source>
</reference>
<dbReference type="PRINTS" id="PR00598">
    <property type="entry name" value="HTHMARR"/>
</dbReference>
<sequence>MPDADRLPVPDDPSRAERPGIDGYVLEDQIGHVMRRAFQRHAAIFAEGIEPSGLTPMQFAVMVKLYELGPQSQNHVGRLSAMDAATMMGVIRRLLERGWVARTPDPAHARRLLLTLTEDGEAVIAKALTAARRITAETLAPLSEEERGVLLGLLKRLT</sequence>
<dbReference type="PANTHER" id="PTHR33164">
    <property type="entry name" value="TRANSCRIPTIONAL REGULATOR, MARR FAMILY"/>
    <property type="match status" value="1"/>
</dbReference>
<dbReference type="Pfam" id="PF01047">
    <property type="entry name" value="MarR"/>
    <property type="match status" value="1"/>
</dbReference>
<dbReference type="EMBL" id="JABFDB010000004">
    <property type="protein sequence ID" value="NYZ19863.1"/>
    <property type="molecule type" value="Genomic_DNA"/>
</dbReference>
<dbReference type="InterPro" id="IPR036388">
    <property type="entry name" value="WH-like_DNA-bd_sf"/>
</dbReference>
<accession>A0ABX2T9P2</accession>
<comment type="caution">
    <text evidence="2">The sequence shown here is derived from an EMBL/GenBank/DDBJ whole genome shotgun (WGS) entry which is preliminary data.</text>
</comment>
<organism evidence="2 3">
    <name type="scientific">Azospirillum oleiclasticum</name>
    <dbReference type="NCBI Taxonomy" id="2735135"/>
    <lineage>
        <taxon>Bacteria</taxon>
        <taxon>Pseudomonadati</taxon>
        <taxon>Pseudomonadota</taxon>
        <taxon>Alphaproteobacteria</taxon>
        <taxon>Rhodospirillales</taxon>
        <taxon>Azospirillaceae</taxon>
        <taxon>Azospirillum</taxon>
    </lineage>
</organism>
<dbReference type="InterPro" id="IPR039422">
    <property type="entry name" value="MarR/SlyA-like"/>
</dbReference>
<dbReference type="InterPro" id="IPR036390">
    <property type="entry name" value="WH_DNA-bd_sf"/>
</dbReference>
<keyword evidence="3" id="KW-1185">Reference proteome</keyword>